<dbReference type="AlphaFoldDB" id="A0A9N9GEJ6"/>
<gene>
    <name evidence="1" type="ORF">RFULGI_LOCUS6451</name>
</gene>
<keyword evidence="2" id="KW-1185">Reference proteome</keyword>
<protein>
    <submittedName>
        <fullName evidence="1">13607_t:CDS:1</fullName>
    </submittedName>
</protein>
<dbReference type="Proteomes" id="UP000789396">
    <property type="component" value="Unassembled WGS sequence"/>
</dbReference>
<proteinExistence type="predicted"/>
<evidence type="ECO:0000313" key="1">
    <source>
        <dbReference type="EMBL" id="CAG8596851.1"/>
    </source>
</evidence>
<comment type="caution">
    <text evidence="1">The sequence shown here is derived from an EMBL/GenBank/DDBJ whole genome shotgun (WGS) entry which is preliminary data.</text>
</comment>
<evidence type="ECO:0000313" key="2">
    <source>
        <dbReference type="Proteomes" id="UP000789396"/>
    </source>
</evidence>
<dbReference type="EMBL" id="CAJVPZ010008318">
    <property type="protein sequence ID" value="CAG8596851.1"/>
    <property type="molecule type" value="Genomic_DNA"/>
</dbReference>
<sequence length="49" mass="5468">MDSTRDLDTYSGQGVLSRLKSTNLINKNVGVLRPIGLKTSVILKHLHFM</sequence>
<accession>A0A9N9GEJ6</accession>
<organism evidence="1 2">
    <name type="scientific">Racocetra fulgida</name>
    <dbReference type="NCBI Taxonomy" id="60492"/>
    <lineage>
        <taxon>Eukaryota</taxon>
        <taxon>Fungi</taxon>
        <taxon>Fungi incertae sedis</taxon>
        <taxon>Mucoromycota</taxon>
        <taxon>Glomeromycotina</taxon>
        <taxon>Glomeromycetes</taxon>
        <taxon>Diversisporales</taxon>
        <taxon>Gigasporaceae</taxon>
        <taxon>Racocetra</taxon>
    </lineage>
</organism>
<reference evidence="1" key="1">
    <citation type="submission" date="2021-06" db="EMBL/GenBank/DDBJ databases">
        <authorList>
            <person name="Kallberg Y."/>
            <person name="Tangrot J."/>
            <person name="Rosling A."/>
        </authorList>
    </citation>
    <scope>NUCLEOTIDE SEQUENCE</scope>
    <source>
        <strain evidence="1">IN212</strain>
    </source>
</reference>
<feature type="non-terminal residue" evidence="1">
    <location>
        <position position="49"/>
    </location>
</feature>
<name>A0A9N9GEJ6_9GLOM</name>